<proteinExistence type="predicted"/>
<evidence type="ECO:0000256" key="4">
    <source>
        <dbReference type="ARBA" id="ARBA00023125"/>
    </source>
</evidence>
<feature type="region of interest" description="Disordered" evidence="5">
    <location>
        <begin position="1975"/>
        <end position="2041"/>
    </location>
</feature>
<keyword evidence="8" id="KW-1185">Reference proteome</keyword>
<feature type="region of interest" description="Disordered" evidence="5">
    <location>
        <begin position="1041"/>
        <end position="1062"/>
    </location>
</feature>
<dbReference type="SUPFAM" id="SSF57716">
    <property type="entry name" value="Glucocorticoid receptor-like (DNA-binding domain)"/>
    <property type="match status" value="1"/>
</dbReference>
<dbReference type="Pfam" id="PF23704">
    <property type="entry name" value="WHD_GTF3C1_N"/>
    <property type="match status" value="1"/>
</dbReference>
<dbReference type="SMART" id="SM00980">
    <property type="entry name" value="THAP"/>
    <property type="match status" value="1"/>
</dbReference>
<evidence type="ECO:0000256" key="3">
    <source>
        <dbReference type="ARBA" id="ARBA00022833"/>
    </source>
</evidence>
<reference evidence="7 8" key="1">
    <citation type="submission" date="2016-03" db="EMBL/GenBank/DDBJ databases">
        <title>Cyphomyrmex costatus WGS genome.</title>
        <authorList>
            <person name="Nygaard S."/>
            <person name="Hu H."/>
            <person name="Boomsma J."/>
            <person name="Zhang G."/>
        </authorList>
    </citation>
    <scope>NUCLEOTIDE SEQUENCE [LARGE SCALE GENOMIC DNA]</scope>
    <source>
        <strain evidence="7">MS0001</strain>
        <tissue evidence="7">Whole body</tissue>
    </source>
</reference>
<evidence type="ECO:0000259" key="6">
    <source>
        <dbReference type="SMART" id="SM00980"/>
    </source>
</evidence>
<keyword evidence="3" id="KW-0862">Zinc</keyword>
<accession>A0A151IA57</accession>
<feature type="compositionally biased region" description="Basic and acidic residues" evidence="5">
    <location>
        <begin position="2001"/>
        <end position="2034"/>
    </location>
</feature>
<sequence length="2630" mass="305325">MAYPSCNLVEAVVDEVALEGLDGITLQALWMRLANRFNDSLPYSKSFMEQIWLICKKVKDFQFYELETSRDALVIFDRYEYVHPDLGIILEPPNVPLDIYPHCPVQDLKTGVMGSCSTYYTRKDITSNVKNTSLDKVTEKYGRGLIIVASQCVRSQALMGVEHKLITKQIHHQKSSGHCNSGSLLHLPRFYVERKPKMIYLAEQVLDILRFKDNGVAEYDEIKKKLGIENSIKKLFRTAFFQKIVKTDICVPYRTLYPNAEPSEWRQKQDPSKEKKIRAVQVLYPDVNVADIWNKEEKEDDEDLVELDISNHLVNVPYLKQTNAIIEASQAEGISQAQLGKEMGLTKLQSRSFMRNVVKSGIAATYMNDVGRQRITKYVSKKYEENSKMSKQFNKEVHKIKELSMKITNKTKENLKNKTSLQAENEKYPVIHDQTSKNSSSDHHIDKVDNVDAPVIDKDKILDKEEDKYADENCPRKETELKNLFYVVNRILHKYRLSKIRSKYRCTTSKSLLMRRKCLDTNAKREKEKENFDNLNTSLQQIINDAKATSFYNSIKTNLIMQKPIRTAKGISEIFGFMEIVQNSEKRNSNITYRLLRRANLIIEAVKENQVIDDTAKLMKLICEEEDKEGYDVKIDKKSLIRLLQKLAKDNLVKNIKLTLSANGREKNLTFICDPNIDTNHTVIKSAVEQAKVKFCLLASQRRVQVKKTDKQEKTDKSPKEQLQLNKAATKSSSINYKYDAKAGRRYGFSPKFVRMRTMHILLFYLVYDHPGIPILSQEKQVEMLRSNGYEISDDLVKEFSTIYNTEVNWKMFVPPLPKHNGWSEGWALMCDILLGLPLSIFTKIHNITFVIPDLDRYLNHPIRQHYLVKNLPVTIRNSLLHARKYIFNIHDTITRLCYLGLVQFGPQRLKDKDQVFIYINRRTELMDTTSSAPGYHKIEDKTYPATKYFFDRTRAVEKYWYEMWTICVNTLLGGRLVVHGKDILLEDLSKKAAMIEAVAACNPKEAVERDVGVVPGDHKGAAGTDSALFAHLKRNWNWSSNSYKHPQQTSKIQRKSSTGQRDLHLSKIQVKPVKYTEYDGLKKISGPPPPSAVSAIELRKKVQDHLNLAGRKYEALPSSHQSRRQKSFVRHVVPRKKSARVKFDEDDYQAMQRMNKLRVEWDTHEDNILLVCKVASTYLSPNPRKQMVSFITVRDVLRTYSYSSYNKTSRACQRRLMYMLRQPRTVNSVALGIEEVKQDPFVDKRYGGAIDRLKSECSSSAEYEKRIIEIFKEVVDYIMKKYYDIAEIKPKKHMAMPKTVQEFNLFFEVVHPTKPHYNKGFTKDVRSITDIHSAIINSVIHSSMCCGKDRRSWAYQLFWVYQHYSDALLKQALNKVKSDQMVTVKKHHLATIKKYGNYMPLSSSQYQLSINYIHRFQTKWTYDVFKESYNVFTKLLQWYSEQKNIVPSQEQETFNGVEIPVSSGIVAAMHDLLANNQIDFDIEMPDQIIMLDARYQGKDETYFRAAQRYQDILTRLYRFNLESFEDDDQNTEISGVGTSHKTQKNSLKRRRSVENDNFEERTSKIFCKNEESNKRKQENQYEKTEDTSLDKKRLLDKSNKHKETNPKDRSNEQSKKKTRANRSSRKRSNIEEDSTDCEEQSSKRRRLNSLSEDSIDFEDLEENEESKMLEEELCEDFGSIDNIFFNSSKSLKSMNELKEQMKDEDSLIQPNNMTDITRISRRVSEIIKNISPKMNYFSSCNKIEATNDVQKKYTRISMLRMKEELNDLSMTDSHHAHEYFVVNSFRIFYNLELSSSSITETSNNVENFQGYSVPSQLIPLKIETVNDFLSELNQMAVFPKNGISDKDYNDFMMKNEELTRAINWNYVDAIYKFVQEKKEIGVCSQELLDKFFNEQGEDLYNIVSLLTKNRIFLRSGVTKPRYIHHSYLDPWLINSCKIHRLEQESLIPFKDSIYSTMHQGKIVETNAEMDAKDINIHDKKDANQKCETDNMIASTSSDNQDSKEKKNEKTDNDIINENDDKKEGSEINEESHLRTRKRTHKQRIRLLPQKDIYKSAQQLDFTNFEEIKVAIRPWIRIDGVLNRKVLDRMLGAVLNYCMLHPGLTMAKIQNKFIPVLQPYHTRELVEMLIRLGCLESKLLKKTRVTLFSAPPTVNINNLNLYLKLYNFRWLEWIKACDRMDLVTLGPELSNRYYRLCHLHFRVEMFRNIEGRIYLSKEAVPSIFLKPLQQTGDNNSSTTLFQPISFVTIFLKPENRNKNCIDLSQSEASETHSMKPDEKDKAMIAPVQALFSRATLKQTYEDRNVSSAQTVLDMKPENDNRDTSAEIQFIKESDTNVESAPMLSRIFPKDECSNTDIIDLTSTDYPVPTTSKTVSVCTTPSKTVSICTTSSKMVSICTTSSKTVSVHTTQQNGDKLKINFVKCYRTSKRKHWNISTQTPESWISLVRGKRPMEKSDADGLVIKRKKTFDAENEDSCLNMDQFKTAFLNISATNYRDIDLRLPEKSAFKRVCEFLLNECLQTHVNCNVCIAYATKENSSSSKDASSSFHLYVSSLEDTFMHNFEKLSIEENLGVQMLQLAQQVDYKPPCPDFPVIFLIKLFLRMRIYFTLSRHNKICKGIESRSSLNVIQL</sequence>
<dbReference type="InterPro" id="IPR056428">
    <property type="entry name" value="WH_GTF3C1"/>
</dbReference>
<feature type="compositionally biased region" description="Polar residues" evidence="5">
    <location>
        <begin position="1532"/>
        <end position="1541"/>
    </location>
</feature>
<evidence type="ECO:0000256" key="2">
    <source>
        <dbReference type="ARBA" id="ARBA00022771"/>
    </source>
</evidence>
<keyword evidence="1" id="KW-0479">Metal-binding</keyword>
<dbReference type="Proteomes" id="UP000078542">
    <property type="component" value="Unassembled WGS sequence"/>
</dbReference>
<feature type="region of interest" description="Disordered" evidence="5">
    <location>
        <begin position="1570"/>
        <end position="1665"/>
    </location>
</feature>
<feature type="compositionally biased region" description="Basic and acidic residues" evidence="5">
    <location>
        <begin position="1570"/>
        <end position="1616"/>
    </location>
</feature>
<keyword evidence="4" id="KW-0238">DNA-binding</keyword>
<dbReference type="GO" id="GO:0008270">
    <property type="term" value="F:zinc ion binding"/>
    <property type="evidence" value="ECO:0007669"/>
    <property type="project" value="UniProtKB-KW"/>
</dbReference>
<evidence type="ECO:0000313" key="8">
    <source>
        <dbReference type="Proteomes" id="UP000078542"/>
    </source>
</evidence>
<dbReference type="EMBL" id="KQ978273">
    <property type="protein sequence ID" value="KYM95774.1"/>
    <property type="molecule type" value="Genomic_DNA"/>
</dbReference>
<feature type="domain" description="THAP-type" evidence="6">
    <location>
        <begin position="2127"/>
        <end position="2230"/>
    </location>
</feature>
<organism evidence="7 8">
    <name type="scientific">Cyphomyrmex costatus</name>
    <dbReference type="NCBI Taxonomy" id="456900"/>
    <lineage>
        <taxon>Eukaryota</taxon>
        <taxon>Metazoa</taxon>
        <taxon>Ecdysozoa</taxon>
        <taxon>Arthropoda</taxon>
        <taxon>Hexapoda</taxon>
        <taxon>Insecta</taxon>
        <taxon>Pterygota</taxon>
        <taxon>Neoptera</taxon>
        <taxon>Endopterygota</taxon>
        <taxon>Hymenoptera</taxon>
        <taxon>Apocrita</taxon>
        <taxon>Aculeata</taxon>
        <taxon>Formicoidea</taxon>
        <taxon>Formicidae</taxon>
        <taxon>Myrmicinae</taxon>
        <taxon>Cyphomyrmex</taxon>
    </lineage>
</organism>
<dbReference type="CDD" id="cd16169">
    <property type="entry name" value="Tau138_eWH"/>
    <property type="match status" value="1"/>
</dbReference>
<dbReference type="STRING" id="456900.A0A151IA57"/>
<dbReference type="GO" id="GO:0042791">
    <property type="term" value="P:5S class rRNA transcription by RNA polymerase III"/>
    <property type="evidence" value="ECO:0007669"/>
    <property type="project" value="TreeGrafter"/>
</dbReference>
<dbReference type="InterPro" id="IPR035625">
    <property type="entry name" value="Tfc3-like_eWH"/>
</dbReference>
<evidence type="ECO:0000313" key="7">
    <source>
        <dbReference type="EMBL" id="KYM95774.1"/>
    </source>
</evidence>
<feature type="compositionally biased region" description="Basic residues" evidence="5">
    <location>
        <begin position="1617"/>
        <end position="1628"/>
    </location>
</feature>
<dbReference type="PANTHER" id="PTHR15180:SF1">
    <property type="entry name" value="GENERAL TRANSCRIPTION FACTOR 3C POLYPEPTIDE 1"/>
    <property type="match status" value="1"/>
</dbReference>
<dbReference type="PANTHER" id="PTHR15180">
    <property type="entry name" value="GENERAL TRANSCRIPTION FACTOR 3C POLYPEPTIDE 1"/>
    <property type="match status" value="1"/>
</dbReference>
<dbReference type="GO" id="GO:0000127">
    <property type="term" value="C:transcription factor TFIIIC complex"/>
    <property type="evidence" value="ECO:0007669"/>
    <property type="project" value="InterPro"/>
</dbReference>
<dbReference type="InterPro" id="IPR006612">
    <property type="entry name" value="THAP_Znf"/>
</dbReference>
<feature type="compositionally biased region" description="Basic and acidic residues" evidence="5">
    <location>
        <begin position="1975"/>
        <end position="1989"/>
    </location>
</feature>
<dbReference type="InterPro" id="IPR044210">
    <property type="entry name" value="Tfc3-like"/>
</dbReference>
<feature type="region of interest" description="Disordered" evidence="5">
    <location>
        <begin position="1529"/>
        <end position="1556"/>
    </location>
</feature>
<name>A0A151IA57_9HYME</name>
<feature type="compositionally biased region" description="Polar residues" evidence="5">
    <location>
        <begin position="1041"/>
        <end position="1061"/>
    </location>
</feature>
<protein>
    <submittedName>
        <fullName evidence="7">General transcription factor 3C polypeptide 1</fullName>
    </submittedName>
</protein>
<gene>
    <name evidence="7" type="ORF">ALC62_13592</name>
</gene>
<feature type="compositionally biased region" description="Basic residues" evidence="5">
    <location>
        <begin position="1542"/>
        <end position="1552"/>
    </location>
</feature>
<keyword evidence="2" id="KW-0863">Zinc-finger</keyword>
<feature type="compositionally biased region" description="Acidic residues" evidence="5">
    <location>
        <begin position="1654"/>
        <end position="1665"/>
    </location>
</feature>
<dbReference type="InterPro" id="IPR056467">
    <property type="entry name" value="eWH_GTF3C1"/>
</dbReference>
<evidence type="ECO:0000256" key="1">
    <source>
        <dbReference type="ARBA" id="ARBA00022723"/>
    </source>
</evidence>
<dbReference type="Pfam" id="PF24101">
    <property type="entry name" value="WHD_GTF3C1"/>
    <property type="match status" value="1"/>
</dbReference>
<evidence type="ECO:0000256" key="5">
    <source>
        <dbReference type="SAM" id="MobiDB-lite"/>
    </source>
</evidence>
<dbReference type="GO" id="GO:0006384">
    <property type="term" value="P:transcription initiation at RNA polymerase III promoter"/>
    <property type="evidence" value="ECO:0007669"/>
    <property type="project" value="InterPro"/>
</dbReference>
<dbReference type="GO" id="GO:0003677">
    <property type="term" value="F:DNA binding"/>
    <property type="evidence" value="ECO:0007669"/>
    <property type="project" value="UniProtKB-KW"/>
</dbReference>